<dbReference type="OrthoDB" id="580775at2"/>
<protein>
    <submittedName>
        <fullName evidence="2">D-alanine--poly ligase subunit 1</fullName>
    </submittedName>
</protein>
<dbReference type="PANTHER" id="PTHR43845:SF1">
    <property type="entry name" value="BLR5969 PROTEIN"/>
    <property type="match status" value="1"/>
</dbReference>
<dbReference type="RefSeq" id="WP_099137407.1">
    <property type="nucleotide sequence ID" value="NZ_CAWNNJ010000114.1"/>
</dbReference>
<dbReference type="Gene3D" id="3.40.50.12780">
    <property type="entry name" value="N-terminal domain of ligase-like"/>
    <property type="match status" value="1"/>
</dbReference>
<gene>
    <name evidence="2" type="ORF">Xbud_03665</name>
</gene>
<keyword evidence="2" id="KW-0436">Ligase</keyword>
<dbReference type="EMBL" id="NIBS01000045">
    <property type="protein sequence ID" value="PHM23037.1"/>
    <property type="molecule type" value="Genomic_DNA"/>
</dbReference>
<dbReference type="InterPro" id="IPR000873">
    <property type="entry name" value="AMP-dep_synth/lig_dom"/>
</dbReference>
<dbReference type="PANTHER" id="PTHR43845">
    <property type="entry name" value="BLR5969 PROTEIN"/>
    <property type="match status" value="1"/>
</dbReference>
<dbReference type="Pfam" id="PF00501">
    <property type="entry name" value="AMP-binding"/>
    <property type="match status" value="1"/>
</dbReference>
<sequence>MNFYTLKQIVETARQGSPFYRSLYENLGTEYQLEDLPIASFDKVMTAVHDDFSALFASEQPYGMFYTTSGTTGKPKATLFGRDEWRTVNRLLAETHWRNGLLQEKDIILNLSEPGSASFMAVHHVVGMFPGRCSEIPLGCDRDFEEIISLYQHFNANVITGMNPTFLGLASRLLDTTGPDLNITRLLGGGENLYGSQMALLEEAFPNATLYPFLYGTTEVGQVAYSKVPTRYNEYIPFKELCTIEIIDPETEEVIREAGKKGTLLVTSHVRLQTPAIRLDTGDVAQWLDDPTQPEARFSLQGRRFVFEHALADTVINKDIVFGIIDQLNTKLNITMFNVEIGGTSTQPELKVLVSLHQQSVAPPELKDLVLSAMEKESPALFEAIQTGKIRQIIVNQVTLSHFELATKRKTRFITDNRY</sequence>
<name>A0A2D0IMJ6_XENBU</name>
<organism evidence="2 3">
    <name type="scientific">Xenorhabdus budapestensis</name>
    <dbReference type="NCBI Taxonomy" id="290110"/>
    <lineage>
        <taxon>Bacteria</taxon>
        <taxon>Pseudomonadati</taxon>
        <taxon>Pseudomonadota</taxon>
        <taxon>Gammaproteobacteria</taxon>
        <taxon>Enterobacterales</taxon>
        <taxon>Morganellaceae</taxon>
        <taxon>Xenorhabdus</taxon>
    </lineage>
</organism>
<feature type="domain" description="AMP-dependent synthetase/ligase" evidence="1">
    <location>
        <begin position="56"/>
        <end position="268"/>
    </location>
</feature>
<evidence type="ECO:0000313" key="3">
    <source>
        <dbReference type="Proteomes" id="UP000225833"/>
    </source>
</evidence>
<dbReference type="AlphaFoldDB" id="A0A2D0IMJ6"/>
<accession>A0A2D0IMJ6</accession>
<evidence type="ECO:0000259" key="1">
    <source>
        <dbReference type="Pfam" id="PF00501"/>
    </source>
</evidence>
<evidence type="ECO:0000313" key="2">
    <source>
        <dbReference type="EMBL" id="PHM23037.1"/>
    </source>
</evidence>
<proteinExistence type="predicted"/>
<dbReference type="Proteomes" id="UP000225833">
    <property type="component" value="Unassembled WGS sequence"/>
</dbReference>
<dbReference type="GO" id="GO:0016874">
    <property type="term" value="F:ligase activity"/>
    <property type="evidence" value="ECO:0007669"/>
    <property type="project" value="UniProtKB-KW"/>
</dbReference>
<dbReference type="InterPro" id="IPR042099">
    <property type="entry name" value="ANL_N_sf"/>
</dbReference>
<dbReference type="SUPFAM" id="SSF56801">
    <property type="entry name" value="Acetyl-CoA synthetase-like"/>
    <property type="match status" value="1"/>
</dbReference>
<reference evidence="2 3" key="1">
    <citation type="journal article" date="2017" name="Nat. Microbiol.">
        <title>Natural product diversity associated with the nematode symbionts Photorhabdus and Xenorhabdus.</title>
        <authorList>
            <person name="Tobias N.J."/>
            <person name="Wolff H."/>
            <person name="Djahanschiri B."/>
            <person name="Grundmann F."/>
            <person name="Kronenwerth M."/>
            <person name="Shi Y.M."/>
            <person name="Simonyi S."/>
            <person name="Grun P."/>
            <person name="Shapiro-Ilan D."/>
            <person name="Pidot S.J."/>
            <person name="Stinear T.P."/>
            <person name="Ebersberger I."/>
            <person name="Bode H.B."/>
        </authorList>
    </citation>
    <scope>NUCLEOTIDE SEQUENCE [LARGE SCALE GENOMIC DNA]</scope>
    <source>
        <strain evidence="2 3">DSM 16342</strain>
    </source>
</reference>
<comment type="caution">
    <text evidence="2">The sequence shown here is derived from an EMBL/GenBank/DDBJ whole genome shotgun (WGS) entry which is preliminary data.</text>
</comment>